<name>A0AAE1KZ61_PETCI</name>
<dbReference type="AlphaFoldDB" id="A0AAE1KZ61"/>
<keyword evidence="1" id="KW-0479">Metal-binding</keyword>
<dbReference type="Pfam" id="PF13909">
    <property type="entry name" value="zf-H2C2_5"/>
    <property type="match status" value="1"/>
</dbReference>
<dbReference type="PANTHER" id="PTHR24403:SF67">
    <property type="entry name" value="FI01116P-RELATED"/>
    <property type="match status" value="1"/>
</dbReference>
<gene>
    <name evidence="7" type="ORF">Pcinc_006416</name>
</gene>
<dbReference type="GO" id="GO:0005634">
    <property type="term" value="C:nucleus"/>
    <property type="evidence" value="ECO:0007669"/>
    <property type="project" value="TreeGrafter"/>
</dbReference>
<sequence>MKTFQSHSWLSICQFGTGSGELHCPICGRTSSRRDNLERHIRSHLGDKPFRCPFCSFRSQLKWNMKSHIERRHPQSCTGYAIQPLQQQ</sequence>
<evidence type="ECO:0000259" key="6">
    <source>
        <dbReference type="PROSITE" id="PS50157"/>
    </source>
</evidence>
<keyword evidence="3 5" id="KW-0863">Zinc-finger</keyword>
<dbReference type="Gene3D" id="3.30.160.60">
    <property type="entry name" value="Classic Zinc Finger"/>
    <property type="match status" value="2"/>
</dbReference>
<evidence type="ECO:0000256" key="4">
    <source>
        <dbReference type="ARBA" id="ARBA00022833"/>
    </source>
</evidence>
<protein>
    <recommendedName>
        <fullName evidence="6">C2H2-type domain-containing protein</fullName>
    </recommendedName>
</protein>
<keyword evidence="2" id="KW-0677">Repeat</keyword>
<accession>A0AAE1KZ61</accession>
<dbReference type="EMBL" id="JAWQEG010000475">
    <property type="protein sequence ID" value="KAK3889568.1"/>
    <property type="molecule type" value="Genomic_DNA"/>
</dbReference>
<evidence type="ECO:0000256" key="5">
    <source>
        <dbReference type="PROSITE-ProRule" id="PRU00042"/>
    </source>
</evidence>
<evidence type="ECO:0000256" key="1">
    <source>
        <dbReference type="ARBA" id="ARBA00022723"/>
    </source>
</evidence>
<evidence type="ECO:0000256" key="2">
    <source>
        <dbReference type="ARBA" id="ARBA00022737"/>
    </source>
</evidence>
<evidence type="ECO:0000313" key="7">
    <source>
        <dbReference type="EMBL" id="KAK3889568.1"/>
    </source>
</evidence>
<dbReference type="PANTHER" id="PTHR24403">
    <property type="entry name" value="ZINC FINGER PROTEIN"/>
    <property type="match status" value="1"/>
</dbReference>
<dbReference type="GO" id="GO:0008270">
    <property type="term" value="F:zinc ion binding"/>
    <property type="evidence" value="ECO:0007669"/>
    <property type="project" value="UniProtKB-KW"/>
</dbReference>
<reference evidence="7" key="1">
    <citation type="submission" date="2023-10" db="EMBL/GenBank/DDBJ databases">
        <title>Genome assemblies of two species of porcelain crab, Petrolisthes cinctipes and Petrolisthes manimaculis (Anomura: Porcellanidae).</title>
        <authorList>
            <person name="Angst P."/>
        </authorList>
    </citation>
    <scope>NUCLEOTIDE SEQUENCE</scope>
    <source>
        <strain evidence="7">PB745_01</strain>
        <tissue evidence="7">Gill</tissue>
    </source>
</reference>
<dbReference type="Pfam" id="PF00096">
    <property type="entry name" value="zf-C2H2"/>
    <property type="match status" value="1"/>
</dbReference>
<dbReference type="GO" id="GO:0045944">
    <property type="term" value="P:positive regulation of transcription by RNA polymerase II"/>
    <property type="evidence" value="ECO:0007669"/>
    <property type="project" value="TreeGrafter"/>
</dbReference>
<dbReference type="Proteomes" id="UP001286313">
    <property type="component" value="Unassembled WGS sequence"/>
</dbReference>
<feature type="domain" description="C2H2-type" evidence="6">
    <location>
        <begin position="22"/>
        <end position="49"/>
    </location>
</feature>
<dbReference type="PROSITE" id="PS50157">
    <property type="entry name" value="ZINC_FINGER_C2H2_2"/>
    <property type="match status" value="1"/>
</dbReference>
<evidence type="ECO:0000313" key="8">
    <source>
        <dbReference type="Proteomes" id="UP001286313"/>
    </source>
</evidence>
<dbReference type="InterPro" id="IPR013087">
    <property type="entry name" value="Znf_C2H2_type"/>
</dbReference>
<organism evidence="7 8">
    <name type="scientific">Petrolisthes cinctipes</name>
    <name type="common">Flat porcelain crab</name>
    <dbReference type="NCBI Taxonomy" id="88211"/>
    <lineage>
        <taxon>Eukaryota</taxon>
        <taxon>Metazoa</taxon>
        <taxon>Ecdysozoa</taxon>
        <taxon>Arthropoda</taxon>
        <taxon>Crustacea</taxon>
        <taxon>Multicrustacea</taxon>
        <taxon>Malacostraca</taxon>
        <taxon>Eumalacostraca</taxon>
        <taxon>Eucarida</taxon>
        <taxon>Decapoda</taxon>
        <taxon>Pleocyemata</taxon>
        <taxon>Anomura</taxon>
        <taxon>Galatheoidea</taxon>
        <taxon>Porcellanidae</taxon>
        <taxon>Petrolisthes</taxon>
    </lineage>
</organism>
<dbReference type="SMART" id="SM00355">
    <property type="entry name" value="ZnF_C2H2"/>
    <property type="match status" value="2"/>
</dbReference>
<keyword evidence="8" id="KW-1185">Reference proteome</keyword>
<keyword evidence="4" id="KW-0862">Zinc</keyword>
<dbReference type="InterPro" id="IPR036236">
    <property type="entry name" value="Znf_C2H2_sf"/>
</dbReference>
<comment type="caution">
    <text evidence="7">The sequence shown here is derived from an EMBL/GenBank/DDBJ whole genome shotgun (WGS) entry which is preliminary data.</text>
</comment>
<proteinExistence type="predicted"/>
<dbReference type="SUPFAM" id="SSF57667">
    <property type="entry name" value="beta-beta-alpha zinc fingers"/>
    <property type="match status" value="1"/>
</dbReference>
<evidence type="ECO:0000256" key="3">
    <source>
        <dbReference type="ARBA" id="ARBA00022771"/>
    </source>
</evidence>
<dbReference type="InterPro" id="IPR050688">
    <property type="entry name" value="Zinc_finger/UBP_domain"/>
</dbReference>